<dbReference type="PROSITE" id="PS00211">
    <property type="entry name" value="ABC_TRANSPORTER_1"/>
    <property type="match status" value="1"/>
</dbReference>
<dbReference type="SUPFAM" id="SSF52540">
    <property type="entry name" value="P-loop containing nucleoside triphosphate hydrolases"/>
    <property type="match status" value="1"/>
</dbReference>
<keyword evidence="5 7" id="KW-1278">Translocase</keyword>
<dbReference type="CDD" id="cd03300">
    <property type="entry name" value="ABC_PotA_N"/>
    <property type="match status" value="1"/>
</dbReference>
<dbReference type="GO" id="GO:0015594">
    <property type="term" value="F:ABC-type putrescine transporter activity"/>
    <property type="evidence" value="ECO:0007669"/>
    <property type="project" value="InterPro"/>
</dbReference>
<keyword evidence="4 7" id="KW-0067">ATP-binding</keyword>
<comment type="catalytic activity">
    <reaction evidence="7">
        <text>ATP + H2O + polyamine-[polyamine-binding protein]Side 1 = ADP + phosphate + polyamineSide 2 + [polyamine-binding protein]Side 1.</text>
        <dbReference type="EC" id="7.6.2.11"/>
    </reaction>
</comment>
<evidence type="ECO:0000256" key="5">
    <source>
        <dbReference type="ARBA" id="ARBA00022967"/>
    </source>
</evidence>
<reference evidence="9 10" key="1">
    <citation type="submission" date="2020-07" db="EMBL/GenBank/DDBJ databases">
        <title>Draft genome sequence of four isobutane-metabolizing strains capable of cometabolically degrading diverse ether contaminants.</title>
        <authorList>
            <person name="Chen W."/>
            <person name="Faulkner N."/>
            <person name="Smith C."/>
            <person name="Hyman M."/>
        </authorList>
    </citation>
    <scope>NUCLEOTIDE SEQUENCE [LARGE SCALE GENOMIC DNA]</scope>
    <source>
        <strain evidence="9 10">2A</strain>
    </source>
</reference>
<name>A0A7G8PPG1_9MYCO</name>
<dbReference type="EC" id="7.6.2.11" evidence="7"/>
<dbReference type="KEGG" id="mflu:HZU40_19885"/>
<dbReference type="InterPro" id="IPR013611">
    <property type="entry name" value="Transp-assoc_OB_typ2"/>
</dbReference>
<dbReference type="PANTHER" id="PTHR42781:SF4">
    <property type="entry name" value="SPERMIDINE_PUTRESCINE IMPORT ATP-BINDING PROTEIN POTA"/>
    <property type="match status" value="1"/>
</dbReference>
<keyword evidence="6 7" id="KW-0472">Membrane</keyword>
<dbReference type="InterPro" id="IPR008995">
    <property type="entry name" value="Mo/tungstate-bd_C_term_dom"/>
</dbReference>
<keyword evidence="2 7" id="KW-1003">Cell membrane</keyword>
<dbReference type="InterPro" id="IPR027417">
    <property type="entry name" value="P-loop_NTPase"/>
</dbReference>
<comment type="subunit">
    <text evidence="7">The complex is composed of two ATP-binding proteins (PotA), two transmembrane proteins (PotB and PotC) and a solute-binding protein (PotD).</text>
</comment>
<evidence type="ECO:0000256" key="4">
    <source>
        <dbReference type="ARBA" id="ARBA00022840"/>
    </source>
</evidence>
<comment type="similarity">
    <text evidence="7">Belongs to the ABC transporter superfamily. Spermidine/putrescine importer (TC 3.A.1.11.1) family.</text>
</comment>
<keyword evidence="1 7" id="KW-0813">Transport</keyword>
<accession>A0A7G8PPG1</accession>
<dbReference type="Proteomes" id="UP000515498">
    <property type="component" value="Chromosome"/>
</dbReference>
<dbReference type="InterPro" id="IPR050093">
    <property type="entry name" value="ABC_SmlMolc_Importer"/>
</dbReference>
<dbReference type="NCBIfam" id="TIGR01187">
    <property type="entry name" value="potA"/>
    <property type="match status" value="1"/>
</dbReference>
<dbReference type="Pfam" id="PF08402">
    <property type="entry name" value="TOBE_2"/>
    <property type="match status" value="1"/>
</dbReference>
<gene>
    <name evidence="7" type="primary">potA</name>
    <name evidence="9" type="ORF">HZU40_19885</name>
</gene>
<evidence type="ECO:0000256" key="6">
    <source>
        <dbReference type="ARBA" id="ARBA00023136"/>
    </source>
</evidence>
<dbReference type="SUPFAM" id="SSF50331">
    <property type="entry name" value="MOP-like"/>
    <property type="match status" value="1"/>
</dbReference>
<proteinExistence type="inferred from homology"/>
<dbReference type="Gene3D" id="3.40.50.300">
    <property type="entry name" value="P-loop containing nucleotide triphosphate hydrolases"/>
    <property type="match status" value="1"/>
</dbReference>
<evidence type="ECO:0000256" key="2">
    <source>
        <dbReference type="ARBA" id="ARBA00022475"/>
    </source>
</evidence>
<dbReference type="InterPro" id="IPR017871">
    <property type="entry name" value="ABC_transporter-like_CS"/>
</dbReference>
<evidence type="ECO:0000256" key="3">
    <source>
        <dbReference type="ARBA" id="ARBA00022741"/>
    </source>
</evidence>
<dbReference type="GO" id="GO:0005524">
    <property type="term" value="F:ATP binding"/>
    <property type="evidence" value="ECO:0007669"/>
    <property type="project" value="UniProtKB-KW"/>
</dbReference>
<dbReference type="InterPro" id="IPR003593">
    <property type="entry name" value="AAA+_ATPase"/>
</dbReference>
<feature type="domain" description="ABC transporter" evidence="8">
    <location>
        <begin position="8"/>
        <end position="238"/>
    </location>
</feature>
<dbReference type="InterPro" id="IPR017879">
    <property type="entry name" value="PotA_ATP-bd"/>
</dbReference>
<dbReference type="SMART" id="SM00382">
    <property type="entry name" value="AAA"/>
    <property type="match status" value="1"/>
</dbReference>
<dbReference type="PANTHER" id="PTHR42781">
    <property type="entry name" value="SPERMIDINE/PUTRESCINE IMPORT ATP-BINDING PROTEIN POTA"/>
    <property type="match status" value="1"/>
</dbReference>
<comment type="function">
    <text evidence="7">Part of the ABC transporter complex PotABCD involved in spermidine/putrescine import. Responsible for energy coupling to the transport system.</text>
</comment>
<dbReference type="GO" id="GO:0016887">
    <property type="term" value="F:ATP hydrolysis activity"/>
    <property type="evidence" value="ECO:0007669"/>
    <property type="project" value="InterPro"/>
</dbReference>
<dbReference type="EMBL" id="CP059894">
    <property type="protein sequence ID" value="QNJ96227.1"/>
    <property type="molecule type" value="Genomic_DNA"/>
</dbReference>
<dbReference type="PROSITE" id="PS50893">
    <property type="entry name" value="ABC_TRANSPORTER_2"/>
    <property type="match status" value="1"/>
</dbReference>
<dbReference type="GO" id="GO:0043190">
    <property type="term" value="C:ATP-binding cassette (ABC) transporter complex"/>
    <property type="evidence" value="ECO:0007669"/>
    <property type="project" value="InterPro"/>
</dbReference>
<keyword evidence="3 7" id="KW-0547">Nucleotide-binding</keyword>
<dbReference type="AlphaFoldDB" id="A0A7G8PPG1"/>
<dbReference type="InterPro" id="IPR005893">
    <property type="entry name" value="PotA-like"/>
</dbReference>
<dbReference type="Pfam" id="PF00005">
    <property type="entry name" value="ABC_tran"/>
    <property type="match status" value="1"/>
</dbReference>
<protein>
    <recommendedName>
        <fullName evidence="7">Spermidine/putrescine import ATP-binding protein PotA</fullName>
        <ecNumber evidence="7">7.6.2.11</ecNumber>
    </recommendedName>
</protein>
<dbReference type="FunFam" id="3.40.50.300:FF:000133">
    <property type="entry name" value="Spermidine/putrescine import ATP-binding protein PotA"/>
    <property type="match status" value="1"/>
</dbReference>
<dbReference type="Gene3D" id="2.40.50.100">
    <property type="match status" value="1"/>
</dbReference>
<dbReference type="InterPro" id="IPR003439">
    <property type="entry name" value="ABC_transporter-like_ATP-bd"/>
</dbReference>
<evidence type="ECO:0000313" key="10">
    <source>
        <dbReference type="Proteomes" id="UP000515498"/>
    </source>
</evidence>
<evidence type="ECO:0000313" key="9">
    <source>
        <dbReference type="EMBL" id="QNJ96227.1"/>
    </source>
</evidence>
<evidence type="ECO:0000256" key="7">
    <source>
        <dbReference type="RuleBase" id="RU364083"/>
    </source>
</evidence>
<evidence type="ECO:0000256" key="1">
    <source>
        <dbReference type="ARBA" id="ARBA00022448"/>
    </source>
</evidence>
<evidence type="ECO:0000259" key="8">
    <source>
        <dbReference type="PROSITE" id="PS50893"/>
    </source>
</evidence>
<sequence length="379" mass="41444">MKPAAPVIEIDHVTKRFDDYVAVAEADFTIASGEFFSMLGPSGCGKTTTLRMIAGFETPTSGAIRLEGVDVSRVPPHKRNVNTVFQHYALFPHMTVWDNVAYGPRSAKKDKTEVKRAVDEILEIVRLTDFAKRKPGQLSGGQQQRVALARALVNYPSALLLDEPLGALDLKLRHAMQFELKRIQREVGITFIYVTHDQEEALTMSDRIAVMNVGNVEQIGTPTEIYDRPATVFVAGFIGQANLWAGKQTGRANRDYVEIEVLGSTLKSRPGDTAIEAGGQATLMIRPERVRVSVEAPTGDVVAVRTTVRDLTFQGPVVRLSLVAPDGSTVVAHVGAEQDLPLLRPGDEVYVNWTPDASLVLPAADIPTTEDLEEMLDDS</sequence>
<organism evidence="9 10">
    <name type="scientific">Mycolicibacterium fluoranthenivorans</name>
    <dbReference type="NCBI Taxonomy" id="258505"/>
    <lineage>
        <taxon>Bacteria</taxon>
        <taxon>Bacillati</taxon>
        <taxon>Actinomycetota</taxon>
        <taxon>Actinomycetes</taxon>
        <taxon>Mycobacteriales</taxon>
        <taxon>Mycobacteriaceae</taxon>
        <taxon>Mycolicibacterium</taxon>
    </lineage>
</organism>